<organism evidence="3 4">
    <name type="scientific">Heterodermia speciosa</name>
    <dbReference type="NCBI Taxonomy" id="116794"/>
    <lineage>
        <taxon>Eukaryota</taxon>
        <taxon>Fungi</taxon>
        <taxon>Dikarya</taxon>
        <taxon>Ascomycota</taxon>
        <taxon>Pezizomycotina</taxon>
        <taxon>Lecanoromycetes</taxon>
        <taxon>OSLEUM clade</taxon>
        <taxon>Lecanoromycetidae</taxon>
        <taxon>Caliciales</taxon>
        <taxon>Physciaceae</taxon>
        <taxon>Heterodermia</taxon>
    </lineage>
</organism>
<feature type="region of interest" description="Disordered" evidence="1">
    <location>
        <begin position="36"/>
        <end position="75"/>
    </location>
</feature>
<gene>
    <name evidence="3" type="ORF">HETSPECPRED_007965</name>
</gene>
<dbReference type="PANTHER" id="PTHR46411">
    <property type="entry name" value="FAMILY ATPASE, PUTATIVE-RELATED"/>
    <property type="match status" value="1"/>
</dbReference>
<dbReference type="EMBL" id="CAJPDS010000006">
    <property type="protein sequence ID" value="CAF9908019.1"/>
    <property type="molecule type" value="Genomic_DNA"/>
</dbReference>
<name>A0A8H3IC11_9LECA</name>
<dbReference type="GO" id="GO:0016887">
    <property type="term" value="F:ATP hydrolysis activity"/>
    <property type="evidence" value="ECO:0007669"/>
    <property type="project" value="InterPro"/>
</dbReference>
<dbReference type="SMART" id="SM00382">
    <property type="entry name" value="AAA"/>
    <property type="match status" value="1"/>
</dbReference>
<evidence type="ECO:0000313" key="3">
    <source>
        <dbReference type="EMBL" id="CAF9908019.1"/>
    </source>
</evidence>
<feature type="compositionally biased region" description="Basic and acidic residues" evidence="1">
    <location>
        <begin position="52"/>
        <end position="75"/>
    </location>
</feature>
<dbReference type="PANTHER" id="PTHR46411:SF2">
    <property type="entry name" value="AAA+ ATPASE DOMAIN-CONTAINING PROTEIN"/>
    <property type="match status" value="1"/>
</dbReference>
<sequence>MADENPYGNTITVHIYEVDVWYWDFDGNFQRQDSKPSLEIPAIEDGENDTDLNLKSKDPVQGDKSGDDPGEKNISDLNADERYMIDLKTYRSLHSENKLGRRELKDELEPEALAREIPPNEQFELLLPLKIKGYSLRIKKWFDLVTHRISDAKWNKKALQNLVIERKARDLIEALVSNQLAAEKSTDLIMGKGNGLILLLHGGPGTGKTLTAESVAEIAEKPLYRVTCGDVGIKAKEVEKDLESILHLGKTWGCVELLDEIDIFFEQRSLEDMKRNALVSVFLRGIFDEAFKSRIQLALHYPVLDEYQRLRIWENFINRLESFEDEDKVDGVDLRDRLEDLKEEKMNGRQIRNAITTARQYAEWKGKTMTYAHLSEVIEVSGRFDKYLDRLNGGLTQDQLAEDEGLRRDDSNKY</sequence>
<dbReference type="Proteomes" id="UP000664521">
    <property type="component" value="Unassembled WGS sequence"/>
</dbReference>
<feature type="domain" description="AAA+ ATPase" evidence="2">
    <location>
        <begin position="194"/>
        <end position="385"/>
    </location>
</feature>
<proteinExistence type="predicted"/>
<comment type="caution">
    <text evidence="3">The sequence shown here is derived from an EMBL/GenBank/DDBJ whole genome shotgun (WGS) entry which is preliminary data.</text>
</comment>
<evidence type="ECO:0000313" key="4">
    <source>
        <dbReference type="Proteomes" id="UP000664521"/>
    </source>
</evidence>
<dbReference type="InterPro" id="IPR056599">
    <property type="entry name" value="AAA_lid_fung"/>
</dbReference>
<dbReference type="SUPFAM" id="SSF52540">
    <property type="entry name" value="P-loop containing nucleoside triphosphate hydrolases"/>
    <property type="match status" value="1"/>
</dbReference>
<keyword evidence="4" id="KW-1185">Reference proteome</keyword>
<dbReference type="InterPro" id="IPR027417">
    <property type="entry name" value="P-loop_NTPase"/>
</dbReference>
<dbReference type="OrthoDB" id="10042665at2759"/>
<dbReference type="InterPro" id="IPR003959">
    <property type="entry name" value="ATPase_AAA_core"/>
</dbReference>
<dbReference type="GO" id="GO:0005524">
    <property type="term" value="F:ATP binding"/>
    <property type="evidence" value="ECO:0007669"/>
    <property type="project" value="InterPro"/>
</dbReference>
<dbReference type="InterPro" id="IPR003593">
    <property type="entry name" value="AAA+_ATPase"/>
</dbReference>
<dbReference type="Pfam" id="PF23232">
    <property type="entry name" value="AAA_lid_13"/>
    <property type="match status" value="1"/>
</dbReference>
<evidence type="ECO:0000259" key="2">
    <source>
        <dbReference type="SMART" id="SM00382"/>
    </source>
</evidence>
<evidence type="ECO:0000256" key="1">
    <source>
        <dbReference type="SAM" id="MobiDB-lite"/>
    </source>
</evidence>
<dbReference type="Pfam" id="PF00004">
    <property type="entry name" value="AAA"/>
    <property type="match status" value="1"/>
</dbReference>
<protein>
    <recommendedName>
        <fullName evidence="2">AAA+ ATPase domain-containing protein</fullName>
    </recommendedName>
</protein>
<dbReference type="Gene3D" id="3.40.50.300">
    <property type="entry name" value="P-loop containing nucleotide triphosphate hydrolases"/>
    <property type="match status" value="1"/>
</dbReference>
<reference evidence="3" key="1">
    <citation type="submission" date="2021-03" db="EMBL/GenBank/DDBJ databases">
        <authorList>
            <person name="Tagirdzhanova G."/>
        </authorList>
    </citation>
    <scope>NUCLEOTIDE SEQUENCE</scope>
</reference>
<accession>A0A8H3IC11</accession>
<dbReference type="AlphaFoldDB" id="A0A8H3IC11"/>